<evidence type="ECO:0000256" key="8">
    <source>
        <dbReference type="ARBA" id="ARBA00023125"/>
    </source>
</evidence>
<evidence type="ECO:0000256" key="3">
    <source>
        <dbReference type="ARBA" id="ARBA00008857"/>
    </source>
</evidence>
<keyword evidence="5" id="KW-0132">Cell division</keyword>
<sequence>MTEWLDFLREEGKSENTIKSYGAQLLLFERWFKVSNTEELTPERVTSIDLREYMSYLKNVEVKKAGTINLVFSAIRSWLVYNNQVIKVPKAVKVTSIAPRALTRVEQNALMRAVERADDLKGLAVITFLKNTGLRLSEAVALNIEDLLMGERSGKVLVRHGKGMKEREVPLNGEARRVLKGYLNNRTKGPVFLSQKGNLRLSNSGIYQIVVKYAYQAKIDERHPHTLRHTFAKNLLEAGEDLGTIAVLLGHANLNTTAIYTRPTQKDLQKAVERLSED</sequence>
<keyword evidence="9" id="KW-0233">DNA recombination</keyword>
<comment type="subcellular location">
    <subcellularLocation>
        <location evidence="2">Cytoplasm</location>
    </subcellularLocation>
</comment>
<dbReference type="GO" id="GO:0006310">
    <property type="term" value="P:DNA recombination"/>
    <property type="evidence" value="ECO:0007669"/>
    <property type="project" value="UniProtKB-KW"/>
</dbReference>
<dbReference type="Proteomes" id="UP000238916">
    <property type="component" value="Unassembled WGS sequence"/>
</dbReference>
<dbReference type="EMBL" id="OMOF01000604">
    <property type="protein sequence ID" value="SPF53191.1"/>
    <property type="molecule type" value="Genomic_DNA"/>
</dbReference>
<dbReference type="PANTHER" id="PTHR30349:SF77">
    <property type="entry name" value="TYROSINE RECOMBINASE XERC"/>
    <property type="match status" value="1"/>
</dbReference>
<feature type="domain" description="Tyr recombinase" evidence="12">
    <location>
        <begin position="97"/>
        <end position="273"/>
    </location>
</feature>
<dbReference type="InterPro" id="IPR044068">
    <property type="entry name" value="CB"/>
</dbReference>
<evidence type="ECO:0000259" key="12">
    <source>
        <dbReference type="PROSITE" id="PS51898"/>
    </source>
</evidence>
<comment type="function">
    <text evidence="1">Site-specific tyrosine recombinase, which acts by catalyzing the cutting and rejoining of the recombining DNA molecules.</text>
</comment>
<accession>A0A2U3LMN2</accession>
<dbReference type="InterPro" id="IPR050090">
    <property type="entry name" value="Tyrosine_recombinase_XerCD"/>
</dbReference>
<protein>
    <submittedName>
        <fullName evidence="14">Putative Tyrosine recombinase XerD</fullName>
    </submittedName>
</protein>
<dbReference type="GO" id="GO:0015074">
    <property type="term" value="P:DNA integration"/>
    <property type="evidence" value="ECO:0007669"/>
    <property type="project" value="UniProtKB-KW"/>
</dbReference>
<dbReference type="Pfam" id="PF00589">
    <property type="entry name" value="Phage_integrase"/>
    <property type="match status" value="1"/>
</dbReference>
<gene>
    <name evidence="14" type="ORF">SBF1_6420002</name>
</gene>
<evidence type="ECO:0000256" key="9">
    <source>
        <dbReference type="ARBA" id="ARBA00023172"/>
    </source>
</evidence>
<comment type="similarity">
    <text evidence="3">Belongs to the 'phage' integrase family.</text>
</comment>
<dbReference type="GO" id="GO:0051301">
    <property type="term" value="P:cell division"/>
    <property type="evidence" value="ECO:0007669"/>
    <property type="project" value="UniProtKB-KW"/>
</dbReference>
<organism evidence="14 15">
    <name type="scientific">Candidatus Desulfosporosinus infrequens</name>
    <dbReference type="NCBI Taxonomy" id="2043169"/>
    <lineage>
        <taxon>Bacteria</taxon>
        <taxon>Bacillati</taxon>
        <taxon>Bacillota</taxon>
        <taxon>Clostridia</taxon>
        <taxon>Eubacteriales</taxon>
        <taxon>Desulfitobacteriaceae</taxon>
        <taxon>Desulfosporosinus</taxon>
    </lineage>
</organism>
<name>A0A2U3LMN2_9FIRM</name>
<dbReference type="GO" id="GO:0003677">
    <property type="term" value="F:DNA binding"/>
    <property type="evidence" value="ECO:0007669"/>
    <property type="project" value="UniProtKB-UniRule"/>
</dbReference>
<proteinExistence type="inferred from homology"/>
<dbReference type="PROSITE" id="PS51898">
    <property type="entry name" value="TYR_RECOMBINASE"/>
    <property type="match status" value="1"/>
</dbReference>
<dbReference type="Gene3D" id="1.10.443.10">
    <property type="entry name" value="Intergrase catalytic core"/>
    <property type="match status" value="1"/>
</dbReference>
<dbReference type="InterPro" id="IPR004107">
    <property type="entry name" value="Integrase_SAM-like_N"/>
</dbReference>
<dbReference type="Gene3D" id="1.10.150.130">
    <property type="match status" value="1"/>
</dbReference>
<dbReference type="Pfam" id="PF02899">
    <property type="entry name" value="Phage_int_SAM_1"/>
    <property type="match status" value="1"/>
</dbReference>
<reference evidence="15" key="1">
    <citation type="submission" date="2018-02" db="EMBL/GenBank/DDBJ databases">
        <authorList>
            <person name="Hausmann B."/>
        </authorList>
    </citation>
    <scope>NUCLEOTIDE SEQUENCE [LARGE SCALE GENOMIC DNA]</scope>
    <source>
        <strain evidence="15">Peat soil MAG SbF1</strain>
    </source>
</reference>
<keyword evidence="4" id="KW-0963">Cytoplasm</keyword>
<evidence type="ECO:0000313" key="14">
    <source>
        <dbReference type="EMBL" id="SPF53191.1"/>
    </source>
</evidence>
<dbReference type="GO" id="GO:0007059">
    <property type="term" value="P:chromosome segregation"/>
    <property type="evidence" value="ECO:0007669"/>
    <property type="project" value="UniProtKB-KW"/>
</dbReference>
<dbReference type="PANTHER" id="PTHR30349">
    <property type="entry name" value="PHAGE INTEGRASE-RELATED"/>
    <property type="match status" value="1"/>
</dbReference>
<keyword evidence="6" id="KW-0159">Chromosome partition</keyword>
<evidence type="ECO:0000259" key="13">
    <source>
        <dbReference type="PROSITE" id="PS51900"/>
    </source>
</evidence>
<keyword evidence="8 11" id="KW-0238">DNA-binding</keyword>
<keyword evidence="7" id="KW-0229">DNA integration</keyword>
<evidence type="ECO:0000256" key="6">
    <source>
        <dbReference type="ARBA" id="ARBA00022829"/>
    </source>
</evidence>
<evidence type="ECO:0000256" key="1">
    <source>
        <dbReference type="ARBA" id="ARBA00003283"/>
    </source>
</evidence>
<dbReference type="SUPFAM" id="SSF56349">
    <property type="entry name" value="DNA breaking-rejoining enzymes"/>
    <property type="match status" value="1"/>
</dbReference>
<dbReference type="InterPro" id="IPR010998">
    <property type="entry name" value="Integrase_recombinase_N"/>
</dbReference>
<evidence type="ECO:0000256" key="11">
    <source>
        <dbReference type="PROSITE-ProRule" id="PRU01248"/>
    </source>
</evidence>
<dbReference type="InterPro" id="IPR011010">
    <property type="entry name" value="DNA_brk_join_enz"/>
</dbReference>
<dbReference type="InterPro" id="IPR002104">
    <property type="entry name" value="Integrase_catalytic"/>
</dbReference>
<dbReference type="AlphaFoldDB" id="A0A2U3LMN2"/>
<evidence type="ECO:0000256" key="2">
    <source>
        <dbReference type="ARBA" id="ARBA00004496"/>
    </source>
</evidence>
<dbReference type="GO" id="GO:0005737">
    <property type="term" value="C:cytoplasm"/>
    <property type="evidence" value="ECO:0007669"/>
    <property type="project" value="UniProtKB-SubCell"/>
</dbReference>
<dbReference type="OrthoDB" id="184666at2"/>
<evidence type="ECO:0000256" key="7">
    <source>
        <dbReference type="ARBA" id="ARBA00022908"/>
    </source>
</evidence>
<evidence type="ECO:0000313" key="15">
    <source>
        <dbReference type="Proteomes" id="UP000238916"/>
    </source>
</evidence>
<dbReference type="PROSITE" id="PS51900">
    <property type="entry name" value="CB"/>
    <property type="match status" value="1"/>
</dbReference>
<evidence type="ECO:0000256" key="4">
    <source>
        <dbReference type="ARBA" id="ARBA00022490"/>
    </source>
</evidence>
<evidence type="ECO:0000256" key="5">
    <source>
        <dbReference type="ARBA" id="ARBA00022618"/>
    </source>
</evidence>
<feature type="domain" description="Core-binding (CB)" evidence="13">
    <location>
        <begin position="1"/>
        <end position="83"/>
    </location>
</feature>
<keyword evidence="10" id="KW-0131">Cell cycle</keyword>
<evidence type="ECO:0000256" key="10">
    <source>
        <dbReference type="ARBA" id="ARBA00023306"/>
    </source>
</evidence>
<dbReference type="InterPro" id="IPR013762">
    <property type="entry name" value="Integrase-like_cat_sf"/>
</dbReference>